<keyword evidence="3" id="KW-1185">Reference proteome</keyword>
<comment type="caution">
    <text evidence="2">The sequence shown here is derived from an EMBL/GenBank/DDBJ whole genome shotgun (WGS) entry which is preliminary data.</text>
</comment>
<dbReference type="AlphaFoldDB" id="A0A370KXX1"/>
<accession>A0A370KXX1</accession>
<evidence type="ECO:0000256" key="1">
    <source>
        <dbReference type="SAM" id="Phobius"/>
    </source>
</evidence>
<feature type="transmembrane region" description="Helical" evidence="1">
    <location>
        <begin position="55"/>
        <end position="76"/>
    </location>
</feature>
<reference evidence="3" key="1">
    <citation type="submission" date="2018-07" db="EMBL/GenBank/DDBJ databases">
        <authorList>
            <person name="Safronova V.I."/>
            <person name="Chirak E.R."/>
            <person name="Sazanova A.L."/>
        </authorList>
    </citation>
    <scope>NUCLEOTIDE SEQUENCE [LARGE SCALE GENOMIC DNA]</scope>
    <source>
        <strain evidence="3">RCAM04685</strain>
    </source>
</reference>
<proteinExistence type="predicted"/>
<dbReference type="Proteomes" id="UP000255207">
    <property type="component" value="Unassembled WGS sequence"/>
</dbReference>
<keyword evidence="1" id="KW-0812">Transmembrane</keyword>
<keyword evidence="1" id="KW-0472">Membrane</keyword>
<evidence type="ECO:0000313" key="3">
    <source>
        <dbReference type="Proteomes" id="UP000255207"/>
    </source>
</evidence>
<gene>
    <name evidence="2" type="ORF">DWE98_27795</name>
</gene>
<protein>
    <submittedName>
        <fullName evidence="2">Uncharacterized protein</fullName>
    </submittedName>
</protein>
<sequence length="88" mass="9669">MLHLCLVAAVSGLSLGAYVANVWALVSAVILVFFLGSAFDLIFTGQFDNASMTRWVAVVLAMQLGYLIGAMARHLVEDRGYIFEEEER</sequence>
<keyword evidence="1" id="KW-1133">Transmembrane helix</keyword>
<dbReference type="EMBL" id="QQTP01000027">
    <property type="protein sequence ID" value="RDJ19820.1"/>
    <property type="molecule type" value="Genomic_DNA"/>
</dbReference>
<organism evidence="2 3">
    <name type="scientific">Bosea caraganae</name>
    <dbReference type="NCBI Taxonomy" id="2763117"/>
    <lineage>
        <taxon>Bacteria</taxon>
        <taxon>Pseudomonadati</taxon>
        <taxon>Pseudomonadota</taxon>
        <taxon>Alphaproteobacteria</taxon>
        <taxon>Hyphomicrobiales</taxon>
        <taxon>Boseaceae</taxon>
        <taxon>Bosea</taxon>
    </lineage>
</organism>
<name>A0A370KXX1_9HYPH</name>
<evidence type="ECO:0000313" key="2">
    <source>
        <dbReference type="EMBL" id="RDJ19820.1"/>
    </source>
</evidence>